<dbReference type="HOGENOM" id="CLU_055177_0_0_1"/>
<dbReference type="STRING" id="1051891.A0A0C3QSC4"/>
<dbReference type="Proteomes" id="UP000054248">
    <property type="component" value="Unassembled WGS sequence"/>
</dbReference>
<dbReference type="SUPFAM" id="SSF52047">
    <property type="entry name" value="RNI-like"/>
    <property type="match status" value="1"/>
</dbReference>
<protein>
    <submittedName>
        <fullName evidence="1">Uncharacterized protein</fullName>
    </submittedName>
</protein>
<dbReference type="EMBL" id="KN822968">
    <property type="protein sequence ID" value="KIO30849.1"/>
    <property type="molecule type" value="Genomic_DNA"/>
</dbReference>
<dbReference type="AlphaFoldDB" id="A0A0C3QSC4"/>
<dbReference type="Gene3D" id="3.80.10.10">
    <property type="entry name" value="Ribonuclease Inhibitor"/>
    <property type="match status" value="1"/>
</dbReference>
<dbReference type="OrthoDB" id="3246025at2759"/>
<sequence length="388" mass="44368">MPIFWRHIHFHHKEPRLAMERYATWVQRSKGVQLNISINTEPFARSAVENVEAIMELFGPHLERWRSLQIDRVALQNIRILLDLLKDGSLPLLERLRVVVLGEGFLQSNDADCEWLGQFAFAAPQLKEVELIGVAMDFNSPLFHNRHALSIGVKGFTKLEPQAIKDIIHQLLRQSPDLKQLFIKKPPTLIRPPYQKPLNPPLINEEPFSYPSLVDLHIDLHGAVHDAIILSTRFPSLRSFRSAWMPRVTLASWHLPLLARNSPFPSLKQINLFGNRHDRKHDRYLVDALCTLTSLEWLGLEQFDMSLVRVANALLALGDCCPQLEALVLLKCTRVDLNQICSLVDMRLRVDGMTGLRTLRIDGGIDTTAPELKVTKAWLEQRVEDVTL</sequence>
<proteinExistence type="predicted"/>
<dbReference type="InterPro" id="IPR032675">
    <property type="entry name" value="LRR_dom_sf"/>
</dbReference>
<gene>
    <name evidence="1" type="ORF">M407DRAFT_5429</name>
</gene>
<organism evidence="1 2">
    <name type="scientific">Tulasnella calospora MUT 4182</name>
    <dbReference type="NCBI Taxonomy" id="1051891"/>
    <lineage>
        <taxon>Eukaryota</taxon>
        <taxon>Fungi</taxon>
        <taxon>Dikarya</taxon>
        <taxon>Basidiomycota</taxon>
        <taxon>Agaricomycotina</taxon>
        <taxon>Agaricomycetes</taxon>
        <taxon>Cantharellales</taxon>
        <taxon>Tulasnellaceae</taxon>
        <taxon>Tulasnella</taxon>
    </lineage>
</organism>
<reference evidence="2" key="2">
    <citation type="submission" date="2015-01" db="EMBL/GenBank/DDBJ databases">
        <title>Evolutionary Origins and Diversification of the Mycorrhizal Mutualists.</title>
        <authorList>
            <consortium name="DOE Joint Genome Institute"/>
            <consortium name="Mycorrhizal Genomics Consortium"/>
            <person name="Kohler A."/>
            <person name="Kuo A."/>
            <person name="Nagy L.G."/>
            <person name="Floudas D."/>
            <person name="Copeland A."/>
            <person name="Barry K.W."/>
            <person name="Cichocki N."/>
            <person name="Veneault-Fourrey C."/>
            <person name="LaButti K."/>
            <person name="Lindquist E.A."/>
            <person name="Lipzen A."/>
            <person name="Lundell T."/>
            <person name="Morin E."/>
            <person name="Murat C."/>
            <person name="Riley R."/>
            <person name="Ohm R."/>
            <person name="Sun H."/>
            <person name="Tunlid A."/>
            <person name="Henrissat B."/>
            <person name="Grigoriev I.V."/>
            <person name="Hibbett D.S."/>
            <person name="Martin F."/>
        </authorList>
    </citation>
    <scope>NUCLEOTIDE SEQUENCE [LARGE SCALE GENOMIC DNA]</scope>
    <source>
        <strain evidence="2">MUT 4182</strain>
    </source>
</reference>
<reference evidence="1 2" key="1">
    <citation type="submission" date="2014-04" db="EMBL/GenBank/DDBJ databases">
        <authorList>
            <consortium name="DOE Joint Genome Institute"/>
            <person name="Kuo A."/>
            <person name="Girlanda M."/>
            <person name="Perotto S."/>
            <person name="Kohler A."/>
            <person name="Nagy L.G."/>
            <person name="Floudas D."/>
            <person name="Copeland A."/>
            <person name="Barry K.W."/>
            <person name="Cichocki N."/>
            <person name="Veneault-Fourrey C."/>
            <person name="LaButti K."/>
            <person name="Lindquist E.A."/>
            <person name="Lipzen A."/>
            <person name="Lundell T."/>
            <person name="Morin E."/>
            <person name="Murat C."/>
            <person name="Sun H."/>
            <person name="Tunlid A."/>
            <person name="Henrissat B."/>
            <person name="Grigoriev I.V."/>
            <person name="Hibbett D.S."/>
            <person name="Martin F."/>
            <person name="Nordberg H.P."/>
            <person name="Cantor M.N."/>
            <person name="Hua S.X."/>
        </authorList>
    </citation>
    <scope>NUCLEOTIDE SEQUENCE [LARGE SCALE GENOMIC DNA]</scope>
    <source>
        <strain evidence="1 2">MUT 4182</strain>
    </source>
</reference>
<name>A0A0C3QSC4_9AGAM</name>
<accession>A0A0C3QSC4</accession>
<evidence type="ECO:0000313" key="1">
    <source>
        <dbReference type="EMBL" id="KIO30849.1"/>
    </source>
</evidence>
<keyword evidence="2" id="KW-1185">Reference proteome</keyword>
<evidence type="ECO:0000313" key="2">
    <source>
        <dbReference type="Proteomes" id="UP000054248"/>
    </source>
</evidence>